<sequence length="137" mass="16093">MVLSSSFDNLFEKQFFEKFIDKGYFQACQLKPLPSIYVDCGIEDPEKQFTIFAVVPFVFLIDHRKLDGLPIPRHWIDILDPIYHNKIIIGGWRKDENSPYSEFNSFLFVTIQVAFLGLHNFSSFRGKIGFTMSYFYL</sequence>
<dbReference type="PANTHER" id="PTHR30006:SF2">
    <property type="entry name" value="ABC TRANSPORTER SUBSTRATE-BINDING PROTEIN"/>
    <property type="match status" value="1"/>
</dbReference>
<proteinExistence type="predicted"/>
<dbReference type="AlphaFoldDB" id="A0A2A2HW98"/>
<evidence type="ECO:0000313" key="3">
    <source>
        <dbReference type="Proteomes" id="UP000218164"/>
    </source>
</evidence>
<evidence type="ECO:0000256" key="1">
    <source>
        <dbReference type="ARBA" id="ARBA00022729"/>
    </source>
</evidence>
<dbReference type="Proteomes" id="UP000218164">
    <property type="component" value="Unassembled WGS sequence"/>
</dbReference>
<protein>
    <submittedName>
        <fullName evidence="2">Uncharacterized protein</fullName>
    </submittedName>
</protein>
<dbReference type="SUPFAM" id="SSF53850">
    <property type="entry name" value="Periplasmic binding protein-like II"/>
    <property type="match status" value="1"/>
</dbReference>
<evidence type="ECO:0000313" key="2">
    <source>
        <dbReference type="EMBL" id="PAV13523.1"/>
    </source>
</evidence>
<dbReference type="PANTHER" id="PTHR30006">
    <property type="entry name" value="THIAMINE-BINDING PERIPLASMIC PROTEIN-RELATED"/>
    <property type="match status" value="1"/>
</dbReference>
<reference evidence="2 3" key="1">
    <citation type="journal article" date="2017" name="BMC Genomics">
        <title>Genomic analysis of methanogenic archaea reveals a shift towards energy conservation.</title>
        <authorList>
            <person name="Gilmore S.P."/>
            <person name="Henske J.K."/>
            <person name="Sexton J.A."/>
            <person name="Solomon K.V."/>
            <person name="Seppala S."/>
            <person name="Yoo J.I."/>
            <person name="Huyett L.M."/>
            <person name="Pressman A."/>
            <person name="Cogan J.Z."/>
            <person name="Kivenson V."/>
            <person name="Peng X."/>
            <person name="Tan Y."/>
            <person name="Valentine D.L."/>
            <person name="O'Malley M.A."/>
        </authorList>
    </citation>
    <scope>NUCLEOTIDE SEQUENCE [LARGE SCALE GENOMIC DNA]</scope>
    <source>
        <strain evidence="2 3">MC-15</strain>
    </source>
</reference>
<dbReference type="Gene3D" id="3.40.190.10">
    <property type="entry name" value="Periplasmic binding protein-like II"/>
    <property type="match status" value="1"/>
</dbReference>
<dbReference type="EMBL" id="LMVP01000080">
    <property type="protein sequence ID" value="PAV13523.1"/>
    <property type="molecule type" value="Genomic_DNA"/>
</dbReference>
<accession>A0A2A2HW98</accession>
<keyword evidence="3" id="KW-1185">Reference proteome</keyword>
<keyword evidence="1" id="KW-0732">Signal</keyword>
<name>A0A2A2HW98_9EURY</name>
<gene>
    <name evidence="2" type="ORF">ASJ81_17535</name>
</gene>
<comment type="caution">
    <text evidence="2">The sequence shown here is derived from an EMBL/GenBank/DDBJ whole genome shotgun (WGS) entry which is preliminary data.</text>
</comment>
<dbReference type="Pfam" id="PF13343">
    <property type="entry name" value="SBP_bac_6"/>
    <property type="match status" value="1"/>
</dbReference>
<organism evidence="2 3">
    <name type="scientific">Methanosarcina spelaei</name>
    <dbReference type="NCBI Taxonomy" id="1036679"/>
    <lineage>
        <taxon>Archaea</taxon>
        <taxon>Methanobacteriati</taxon>
        <taxon>Methanobacteriota</taxon>
        <taxon>Stenosarchaea group</taxon>
        <taxon>Methanomicrobia</taxon>
        <taxon>Methanosarcinales</taxon>
        <taxon>Methanosarcinaceae</taxon>
        <taxon>Methanosarcina</taxon>
    </lineage>
</organism>